<evidence type="ECO:0000313" key="3">
    <source>
        <dbReference type="EMBL" id="MCS7481375.1"/>
    </source>
</evidence>
<evidence type="ECO:0000259" key="2">
    <source>
        <dbReference type="Pfam" id="PF18171"/>
    </source>
</evidence>
<reference evidence="3" key="1">
    <citation type="submission" date="2022-08" db="EMBL/GenBank/DDBJ databases">
        <authorList>
            <person name="Tistechok S."/>
            <person name="Samborskyy M."/>
            <person name="Roman I."/>
        </authorList>
    </citation>
    <scope>NUCLEOTIDE SEQUENCE</scope>
    <source>
        <strain evidence="3">DSM 103496</strain>
    </source>
</reference>
<keyword evidence="1" id="KW-0472">Membrane</keyword>
<gene>
    <name evidence="3" type="ORF">NZH93_31345</name>
</gene>
<dbReference type="Pfam" id="PF18171">
    <property type="entry name" value="LSDAT_prok"/>
    <property type="match status" value="1"/>
</dbReference>
<dbReference type="AlphaFoldDB" id="A0A9X2VR79"/>
<keyword evidence="4" id="KW-1185">Reference proteome</keyword>
<dbReference type="Proteomes" id="UP001141259">
    <property type="component" value="Unassembled WGS sequence"/>
</dbReference>
<sequence>MKRLAHPDADVRARSLGLPRGRPVIALFSSGEPLTTELGAEVLPLLRRVVAGRDAVFITAGADVGVVHLLGVALEAVEGKLPSFVAVAPSGRVVTGEDKPADGEQALNPHHDAAVLVPGKNWGDETPALFRTVDAVTGKRGRVTALLIGGDAIARAQVTAHLSGDRPLVVVAGTGGLADEIARGTLSEDDDLAVLVRSGRVSAVHLDEGPERVVAALDQTLGTKPTPKLTVWPRLRYRAPEPVPIIDPGFVVEYPLLADAIHEANRVVAPAFHEVDETAHRERNHARLFIVLAIAAGAATISFGALQAWLATQAWPGVLVAVSGALAAALVALSRRYEATEDDLSAAHRAEALRTLYFDHLAAPLPVSDAEREARIQDLVNAVARHRHEPVTTS</sequence>
<dbReference type="InterPro" id="IPR041482">
    <property type="entry name" value="LSDAT_prok"/>
</dbReference>
<keyword evidence="1" id="KW-0812">Transmembrane</keyword>
<comment type="caution">
    <text evidence="3">The sequence shown here is derived from an EMBL/GenBank/DDBJ whole genome shotgun (WGS) entry which is preliminary data.</text>
</comment>
<name>A0A9X2VR79_9PSEU</name>
<dbReference type="EMBL" id="JANYMP010000018">
    <property type="protein sequence ID" value="MCS7481375.1"/>
    <property type="molecule type" value="Genomic_DNA"/>
</dbReference>
<dbReference type="RefSeq" id="WP_259626870.1">
    <property type="nucleotide sequence ID" value="NZ_JANYMP010000018.1"/>
</dbReference>
<proteinExistence type="predicted"/>
<feature type="transmembrane region" description="Helical" evidence="1">
    <location>
        <begin position="288"/>
        <end position="309"/>
    </location>
</feature>
<protein>
    <recommendedName>
        <fullName evidence="2">LSDAT prokaryote domain-containing protein</fullName>
    </recommendedName>
</protein>
<keyword evidence="1" id="KW-1133">Transmembrane helix</keyword>
<feature type="transmembrane region" description="Helical" evidence="1">
    <location>
        <begin position="315"/>
        <end position="333"/>
    </location>
</feature>
<feature type="domain" description="LSDAT prokaryote" evidence="2">
    <location>
        <begin position="22"/>
        <end position="215"/>
    </location>
</feature>
<evidence type="ECO:0000256" key="1">
    <source>
        <dbReference type="SAM" id="Phobius"/>
    </source>
</evidence>
<organism evidence="3 4">
    <name type="scientific">Umezawaea endophytica</name>
    <dbReference type="NCBI Taxonomy" id="1654476"/>
    <lineage>
        <taxon>Bacteria</taxon>
        <taxon>Bacillati</taxon>
        <taxon>Actinomycetota</taxon>
        <taxon>Actinomycetes</taxon>
        <taxon>Pseudonocardiales</taxon>
        <taxon>Pseudonocardiaceae</taxon>
        <taxon>Umezawaea</taxon>
    </lineage>
</organism>
<accession>A0A9X2VR79</accession>
<evidence type="ECO:0000313" key="4">
    <source>
        <dbReference type="Proteomes" id="UP001141259"/>
    </source>
</evidence>